<dbReference type="AlphaFoldDB" id="X0UG15"/>
<reference evidence="1" key="1">
    <citation type="journal article" date="2014" name="Front. Microbiol.">
        <title>High frequency of phylogenetically diverse reductive dehalogenase-homologous genes in deep subseafloor sedimentary metagenomes.</title>
        <authorList>
            <person name="Kawai M."/>
            <person name="Futagami T."/>
            <person name="Toyoda A."/>
            <person name="Takaki Y."/>
            <person name="Nishi S."/>
            <person name="Hori S."/>
            <person name="Arai W."/>
            <person name="Tsubouchi T."/>
            <person name="Morono Y."/>
            <person name="Uchiyama I."/>
            <person name="Ito T."/>
            <person name="Fujiyama A."/>
            <person name="Inagaki F."/>
            <person name="Takami H."/>
        </authorList>
    </citation>
    <scope>NUCLEOTIDE SEQUENCE</scope>
    <source>
        <strain evidence="1">Expedition CK06-06</strain>
    </source>
</reference>
<comment type="caution">
    <text evidence="1">The sequence shown here is derived from an EMBL/GenBank/DDBJ whole genome shotgun (WGS) entry which is preliminary data.</text>
</comment>
<protein>
    <submittedName>
        <fullName evidence="1">Uncharacterized protein</fullName>
    </submittedName>
</protein>
<sequence length="101" mass="11278">MNEKNNNKLALPVANLELIARRKSLEKNGYSQMDSQCNILVHSLRYKLCDSDGISAKAVIDALVLSGVLIDDSPKEVKKVTFSQEKISKDQEEQTIITITE</sequence>
<organism evidence="1">
    <name type="scientific">marine sediment metagenome</name>
    <dbReference type="NCBI Taxonomy" id="412755"/>
    <lineage>
        <taxon>unclassified sequences</taxon>
        <taxon>metagenomes</taxon>
        <taxon>ecological metagenomes</taxon>
    </lineage>
</organism>
<name>X0UG15_9ZZZZ</name>
<gene>
    <name evidence="1" type="ORF">S01H1_38362</name>
</gene>
<accession>X0UG15</accession>
<proteinExistence type="predicted"/>
<dbReference type="EMBL" id="BARS01024149">
    <property type="protein sequence ID" value="GAG04490.1"/>
    <property type="molecule type" value="Genomic_DNA"/>
</dbReference>
<evidence type="ECO:0000313" key="1">
    <source>
        <dbReference type="EMBL" id="GAG04490.1"/>
    </source>
</evidence>